<dbReference type="EMBL" id="BONW01000009">
    <property type="protein sequence ID" value="GIG87254.1"/>
    <property type="molecule type" value="Genomic_DNA"/>
</dbReference>
<evidence type="ECO:0000256" key="2">
    <source>
        <dbReference type="ARBA" id="ARBA00009755"/>
    </source>
</evidence>
<dbReference type="InterPro" id="IPR008930">
    <property type="entry name" value="Terpenoid_cyclase/PrenylTrfase"/>
</dbReference>
<dbReference type="InterPro" id="IPR018333">
    <property type="entry name" value="Squalene_cyclase"/>
</dbReference>
<dbReference type="NCBIfam" id="TIGR01507">
    <property type="entry name" value="hopene_cyclase"/>
    <property type="match status" value="1"/>
</dbReference>
<sequence>MGSTVSTSGGSPAGGTADAAPTEPRGGVRTGTTEVGTGTRAGGTGTRDRGTGGRHGGTNTGDGGQDAPDTAEAALGRARDLLLSRQEQGGWWQGELETNVTMEAEDLLLREFLGIRTEVETEPTARWIRSKQGADGAWATFHGGPGDLSTTIEAYAALRLAGDLPEAEHMCRAREFVLAGGGIERSRVFTRLWLALFGEWPWQRLPAIPPEMVLLPSWFPLNVYDFACWARQTIVPLSVVRALRPVRPLGFSLGELRTGLAPESATPGRKARWMHRLDGALRGYERRPIGPVRRNALRRAAEWIIARQEADGSWGGIQPPWVYSLIALHLLGYPLSHPVLRSGLAGLERFTVREETPDGPVRRLEACQSPVWDTALAMVALADAGVPADHPALTTAADWLLAEEIRVPGDWSVRRPRLAPGGWAFEFDNDLYPDTDDTAEVLLALRRAGAHPALRPAMERGVGWLLGMQSADGGWAAFDADNTRAIARDLPFCDFGEVIDPPSADVTAHVVEALCAEGLAGSIPVRRGVAWLLRHQEADGSWFGRWGANHVYGTGAVVPALVAAGVRRDDPRIIRAVCWLHRRQNADGGWGEDMRSYRDPAWRGQGDSTASQTAWALLALHAARSDDTASVRRGVDWLVRTQRPDGGWDEPQFTGTGFPGDFYINYHLYRLVFPVSALGRLLHDPEHAGGSEEHAEGLLYDQAHAGGSENAEALLHDPEHVGGSEHTEGLSRDPEHAGRVSRDPGGSS</sequence>
<dbReference type="SFLD" id="SFLDG01016">
    <property type="entry name" value="Prenyltransferase_Like_2"/>
    <property type="match status" value="1"/>
</dbReference>
<feature type="compositionally biased region" description="Gly residues" evidence="5">
    <location>
        <begin position="53"/>
        <end position="64"/>
    </location>
</feature>
<feature type="domain" description="Squalene cyclase C-terminal" evidence="6">
    <location>
        <begin position="369"/>
        <end position="681"/>
    </location>
</feature>
<dbReference type="RefSeq" id="WP_203865838.1">
    <property type="nucleotide sequence ID" value="NZ_BONW01000009.1"/>
</dbReference>
<evidence type="ECO:0000256" key="5">
    <source>
        <dbReference type="SAM" id="MobiDB-lite"/>
    </source>
</evidence>
<dbReference type="CDD" id="cd02892">
    <property type="entry name" value="SQCY_1"/>
    <property type="match status" value="1"/>
</dbReference>
<dbReference type="InterPro" id="IPR006400">
    <property type="entry name" value="Hopene-cyclase"/>
</dbReference>
<dbReference type="InterPro" id="IPR032696">
    <property type="entry name" value="SQ_cyclase_C"/>
</dbReference>
<dbReference type="InterPro" id="IPR032697">
    <property type="entry name" value="SQ_cyclase_N"/>
</dbReference>
<keyword evidence="4" id="KW-0413">Isomerase</keyword>
<evidence type="ECO:0000313" key="8">
    <source>
        <dbReference type="EMBL" id="GIG87254.1"/>
    </source>
</evidence>
<feature type="region of interest" description="Disordered" evidence="5">
    <location>
        <begin position="1"/>
        <end position="70"/>
    </location>
</feature>
<dbReference type="Pfam" id="PF13249">
    <property type="entry name" value="SQHop_cyclase_N"/>
    <property type="match status" value="1"/>
</dbReference>
<reference evidence="8 9" key="1">
    <citation type="submission" date="2021-01" db="EMBL/GenBank/DDBJ databases">
        <title>Whole genome shotgun sequence of Plantactinospora endophytica NBRC 110450.</title>
        <authorList>
            <person name="Komaki H."/>
            <person name="Tamura T."/>
        </authorList>
    </citation>
    <scope>NUCLEOTIDE SEQUENCE [LARGE SCALE GENOMIC DNA]</scope>
    <source>
        <strain evidence="8 9">NBRC 110450</strain>
    </source>
</reference>
<comment type="similarity">
    <text evidence="2">Belongs to the terpene cyclase/mutase family.</text>
</comment>
<evidence type="ECO:0000313" key="9">
    <source>
        <dbReference type="Proteomes" id="UP000646749"/>
    </source>
</evidence>
<comment type="pathway">
    <text evidence="1">Secondary metabolite biosynthesis; hopanoid biosynthesis.</text>
</comment>
<evidence type="ECO:0000259" key="6">
    <source>
        <dbReference type="Pfam" id="PF13243"/>
    </source>
</evidence>
<proteinExistence type="inferred from homology"/>
<comment type="caution">
    <text evidence="8">The sequence shown here is derived from an EMBL/GenBank/DDBJ whole genome shotgun (WGS) entry which is preliminary data.</text>
</comment>
<dbReference type="Gene3D" id="1.50.10.20">
    <property type="match status" value="2"/>
</dbReference>
<evidence type="ECO:0000259" key="7">
    <source>
        <dbReference type="Pfam" id="PF13249"/>
    </source>
</evidence>
<dbReference type="PANTHER" id="PTHR11764">
    <property type="entry name" value="TERPENE CYCLASE/MUTASE FAMILY MEMBER"/>
    <property type="match status" value="1"/>
</dbReference>
<evidence type="ECO:0000256" key="4">
    <source>
        <dbReference type="ARBA" id="ARBA00023235"/>
    </source>
</evidence>
<evidence type="ECO:0000256" key="3">
    <source>
        <dbReference type="ARBA" id="ARBA00022737"/>
    </source>
</evidence>
<dbReference type="NCBIfam" id="TIGR01787">
    <property type="entry name" value="squalene_cyclas"/>
    <property type="match status" value="1"/>
</dbReference>
<accession>A0ABQ4DXR9</accession>
<protein>
    <submittedName>
        <fullName evidence="8">Squalene-hopene cyclase</fullName>
    </submittedName>
</protein>
<dbReference type="Proteomes" id="UP000646749">
    <property type="component" value="Unassembled WGS sequence"/>
</dbReference>
<feature type="compositionally biased region" description="Low complexity" evidence="5">
    <location>
        <begin position="1"/>
        <end position="38"/>
    </location>
</feature>
<feature type="compositionally biased region" description="Basic and acidic residues" evidence="5">
    <location>
        <begin position="714"/>
        <end position="742"/>
    </location>
</feature>
<evidence type="ECO:0000256" key="1">
    <source>
        <dbReference type="ARBA" id="ARBA00004999"/>
    </source>
</evidence>
<dbReference type="Pfam" id="PF13243">
    <property type="entry name" value="SQHop_cyclase_C"/>
    <property type="match status" value="1"/>
</dbReference>
<dbReference type="PANTHER" id="PTHR11764:SF20">
    <property type="entry name" value="LANOSTEROL SYNTHASE"/>
    <property type="match status" value="1"/>
</dbReference>
<gene>
    <name evidence="8" type="ORF">Pen02_21900</name>
</gene>
<name>A0ABQ4DXR9_9ACTN</name>
<dbReference type="SUPFAM" id="SSF48239">
    <property type="entry name" value="Terpenoid cyclases/Protein prenyltransferases"/>
    <property type="match status" value="2"/>
</dbReference>
<feature type="domain" description="Squalene cyclase N-terminal" evidence="7">
    <location>
        <begin position="77"/>
        <end position="355"/>
    </location>
</feature>
<keyword evidence="9" id="KW-1185">Reference proteome</keyword>
<keyword evidence="3" id="KW-0677">Repeat</keyword>
<feature type="region of interest" description="Disordered" evidence="5">
    <location>
        <begin position="706"/>
        <end position="748"/>
    </location>
</feature>
<organism evidence="8 9">
    <name type="scientific">Plantactinospora endophytica</name>
    <dbReference type="NCBI Taxonomy" id="673535"/>
    <lineage>
        <taxon>Bacteria</taxon>
        <taxon>Bacillati</taxon>
        <taxon>Actinomycetota</taxon>
        <taxon>Actinomycetes</taxon>
        <taxon>Micromonosporales</taxon>
        <taxon>Micromonosporaceae</taxon>
        <taxon>Plantactinospora</taxon>
    </lineage>
</organism>